<keyword evidence="2" id="KW-0645">Protease</keyword>
<dbReference type="InterPro" id="IPR003111">
    <property type="entry name" value="Lon_prtase_N"/>
</dbReference>
<evidence type="ECO:0000313" key="2">
    <source>
        <dbReference type="EMBL" id="KGQ18288.1"/>
    </source>
</evidence>
<dbReference type="PANTHER" id="PTHR46732:SF8">
    <property type="entry name" value="ATP-DEPENDENT PROTEASE LA (LON) DOMAIN PROTEIN"/>
    <property type="match status" value="1"/>
</dbReference>
<dbReference type="PATRIC" id="fig|1300345.3.peg.2712"/>
<dbReference type="eggNOG" id="COG2802">
    <property type="taxonomic scope" value="Bacteria"/>
</dbReference>
<dbReference type="PROSITE" id="PS51787">
    <property type="entry name" value="LON_N"/>
    <property type="match status" value="1"/>
</dbReference>
<dbReference type="Pfam" id="PF02190">
    <property type="entry name" value="LON_substr_bdg"/>
    <property type="match status" value="1"/>
</dbReference>
<comment type="caution">
    <text evidence="2">The sequence shown here is derived from an EMBL/GenBank/DDBJ whole genome shotgun (WGS) entry which is preliminary data.</text>
</comment>
<protein>
    <submittedName>
        <fullName evidence="2">ATP-dependent protease La domain protein</fullName>
    </submittedName>
</protein>
<proteinExistence type="predicted"/>
<organism evidence="2 3">
    <name type="scientific">Lysobacter dokdonensis DS-58</name>
    <dbReference type="NCBI Taxonomy" id="1300345"/>
    <lineage>
        <taxon>Bacteria</taxon>
        <taxon>Pseudomonadati</taxon>
        <taxon>Pseudomonadota</taxon>
        <taxon>Gammaproteobacteria</taxon>
        <taxon>Lysobacterales</taxon>
        <taxon>Lysobacteraceae</taxon>
        <taxon>Noviluteimonas</taxon>
    </lineage>
</organism>
<name>A0A0A2WEV2_9GAMM</name>
<dbReference type="AlphaFoldDB" id="A0A0A2WEV2"/>
<evidence type="ECO:0000259" key="1">
    <source>
        <dbReference type="PROSITE" id="PS51787"/>
    </source>
</evidence>
<dbReference type="EMBL" id="JRKJ01000021">
    <property type="protein sequence ID" value="KGQ18288.1"/>
    <property type="molecule type" value="Genomic_DNA"/>
</dbReference>
<feature type="domain" description="Lon N-terminal" evidence="1">
    <location>
        <begin position="8"/>
        <end position="196"/>
    </location>
</feature>
<evidence type="ECO:0000313" key="3">
    <source>
        <dbReference type="Proteomes" id="UP000030518"/>
    </source>
</evidence>
<dbReference type="Gene3D" id="1.10.4060.10">
    <property type="entry name" value="BPP1347 like domain"/>
    <property type="match status" value="1"/>
</dbReference>
<dbReference type="STRING" id="1300345.LF41_1643"/>
<dbReference type="InterPro" id="IPR015947">
    <property type="entry name" value="PUA-like_sf"/>
</dbReference>
<dbReference type="PANTHER" id="PTHR46732">
    <property type="entry name" value="ATP-DEPENDENT PROTEASE LA (LON) DOMAIN PROTEIN"/>
    <property type="match status" value="1"/>
</dbReference>
<dbReference type="Gene3D" id="2.30.130.40">
    <property type="entry name" value="LON domain-like"/>
    <property type="match status" value="1"/>
</dbReference>
<dbReference type="SMART" id="SM00464">
    <property type="entry name" value="LON"/>
    <property type="match status" value="1"/>
</dbReference>
<dbReference type="Proteomes" id="UP000030518">
    <property type="component" value="Unassembled WGS sequence"/>
</dbReference>
<reference evidence="2 3" key="1">
    <citation type="submission" date="2014-09" db="EMBL/GenBank/DDBJ databases">
        <title>Genome sequences of Lysobacter dokdonensis DS-58.</title>
        <authorList>
            <person name="Kim J.F."/>
            <person name="Kwak M.-J."/>
        </authorList>
    </citation>
    <scope>NUCLEOTIDE SEQUENCE [LARGE SCALE GENOMIC DNA]</scope>
    <source>
        <strain evidence="2 3">DS-58</strain>
    </source>
</reference>
<accession>A0A0A2WEV2</accession>
<keyword evidence="2" id="KW-0378">Hydrolase</keyword>
<dbReference type="GO" id="GO:0006508">
    <property type="term" value="P:proteolysis"/>
    <property type="evidence" value="ECO:0007669"/>
    <property type="project" value="UniProtKB-KW"/>
</dbReference>
<gene>
    <name evidence="2" type="ORF">LF41_1643</name>
</gene>
<sequence length="196" mass="22208">MTRAMRTSPTLGLFPLHSVLLPGATLSLRVFERRYLDLVSECTRESRGFGVCLILIGDEVGVPATPAKFGTQARIEDFSTGEDGLLHLRIRGGRRFRVDTTHVRDNGLLLADVDWCEFDSDDELRPEHATMGLILERILEQVGGEYANPPPARMDEASWVGWRLAELLPLQESQRQALLQMDDPHARLDWMLRWIS</sequence>
<dbReference type="SUPFAM" id="SSF88697">
    <property type="entry name" value="PUA domain-like"/>
    <property type="match status" value="1"/>
</dbReference>
<dbReference type="InterPro" id="IPR046336">
    <property type="entry name" value="Lon_prtase_N_sf"/>
</dbReference>
<keyword evidence="3" id="KW-1185">Reference proteome</keyword>
<dbReference type="GO" id="GO:0008233">
    <property type="term" value="F:peptidase activity"/>
    <property type="evidence" value="ECO:0007669"/>
    <property type="project" value="UniProtKB-KW"/>
</dbReference>